<dbReference type="EMBL" id="LT670844">
    <property type="protein sequence ID" value="SHL71956.1"/>
    <property type="molecule type" value="Genomic_DNA"/>
</dbReference>
<dbReference type="RefSeq" id="WP_154071566.1">
    <property type="nucleotide sequence ID" value="NZ_LT670844.1"/>
</dbReference>
<keyword evidence="1" id="KW-0812">Transmembrane</keyword>
<protein>
    <submittedName>
        <fullName evidence="2">Uncharacterized protein</fullName>
    </submittedName>
</protein>
<keyword evidence="1" id="KW-1133">Transmembrane helix</keyword>
<accession>A0A1M7CXJ2</accession>
<proteinExistence type="predicted"/>
<feature type="transmembrane region" description="Helical" evidence="1">
    <location>
        <begin position="6"/>
        <end position="23"/>
    </location>
</feature>
<dbReference type="Proteomes" id="UP000189935">
    <property type="component" value="Chromosome I"/>
</dbReference>
<sequence>MSAYAAGLFGILIALGLLVFLAFRGKPKVGSSILSTGTNFPAIPV</sequence>
<name>A0A1M7CXJ2_9BRAD</name>
<gene>
    <name evidence="2" type="ORF">SAMN05444159_6637</name>
</gene>
<evidence type="ECO:0000313" key="3">
    <source>
        <dbReference type="Proteomes" id="UP000189935"/>
    </source>
</evidence>
<reference evidence="2 3" key="1">
    <citation type="submission" date="2016-11" db="EMBL/GenBank/DDBJ databases">
        <authorList>
            <person name="Jaros S."/>
            <person name="Januszkiewicz K."/>
            <person name="Wedrychowicz H."/>
        </authorList>
    </citation>
    <scope>NUCLEOTIDE SEQUENCE [LARGE SCALE GENOMIC DNA]</scope>
    <source>
        <strain evidence="2 3">GAS499</strain>
    </source>
</reference>
<evidence type="ECO:0000313" key="2">
    <source>
        <dbReference type="EMBL" id="SHL71956.1"/>
    </source>
</evidence>
<evidence type="ECO:0000256" key="1">
    <source>
        <dbReference type="SAM" id="Phobius"/>
    </source>
</evidence>
<dbReference type="AlphaFoldDB" id="A0A1M7CXJ2"/>
<keyword evidence="1" id="KW-0472">Membrane</keyword>
<organism evidence="2 3">
    <name type="scientific">Bradyrhizobium lablabi</name>
    <dbReference type="NCBI Taxonomy" id="722472"/>
    <lineage>
        <taxon>Bacteria</taxon>
        <taxon>Pseudomonadati</taxon>
        <taxon>Pseudomonadota</taxon>
        <taxon>Alphaproteobacteria</taxon>
        <taxon>Hyphomicrobiales</taxon>
        <taxon>Nitrobacteraceae</taxon>
        <taxon>Bradyrhizobium</taxon>
    </lineage>
</organism>